<dbReference type="PRINTS" id="PR00032">
    <property type="entry name" value="HTHARAC"/>
</dbReference>
<protein>
    <submittedName>
        <fullName evidence="5">AraC family transcriptional regulator</fullName>
    </submittedName>
</protein>
<dbReference type="AlphaFoldDB" id="A0A2M8R2K2"/>
<name>A0A2M8R2K2_9BRAD</name>
<dbReference type="InterPro" id="IPR050204">
    <property type="entry name" value="AraC_XylS_family_regulators"/>
</dbReference>
<dbReference type="EMBL" id="PGVG01000029">
    <property type="protein sequence ID" value="PJG52043.1"/>
    <property type="molecule type" value="Genomic_DNA"/>
</dbReference>
<dbReference type="InterPro" id="IPR009057">
    <property type="entry name" value="Homeodomain-like_sf"/>
</dbReference>
<dbReference type="InterPro" id="IPR035418">
    <property type="entry name" value="AraC-bd_2"/>
</dbReference>
<dbReference type="Proteomes" id="UP000231194">
    <property type="component" value="Unassembled WGS sequence"/>
</dbReference>
<dbReference type="PROSITE" id="PS01124">
    <property type="entry name" value="HTH_ARAC_FAMILY_2"/>
    <property type="match status" value="1"/>
</dbReference>
<evidence type="ECO:0000259" key="4">
    <source>
        <dbReference type="PROSITE" id="PS01124"/>
    </source>
</evidence>
<dbReference type="SUPFAM" id="SSF46689">
    <property type="entry name" value="Homeodomain-like"/>
    <property type="match status" value="1"/>
</dbReference>
<comment type="caution">
    <text evidence="5">The sequence shown here is derived from an EMBL/GenBank/DDBJ whole genome shotgun (WGS) entry which is preliminary data.</text>
</comment>
<dbReference type="InterPro" id="IPR018060">
    <property type="entry name" value="HTH_AraC"/>
</dbReference>
<dbReference type="Pfam" id="PF14525">
    <property type="entry name" value="AraC_binding_2"/>
    <property type="match status" value="1"/>
</dbReference>
<reference evidence="5 6" key="1">
    <citation type="submission" date="2017-11" db="EMBL/GenBank/DDBJ databases">
        <title>Bradyrhizobium forestalis sp. nov., an efficient nitrogen-fixing bacterium isolated from nodules of forest legume species in the Amazon.</title>
        <authorList>
            <person name="Costa E.M."/>
            <person name="Guimaraes A."/>
            <person name="Carvalho T.S."/>
            <person name="Rodrigues T.L."/>
            <person name="Ribeiro P.R.A."/>
            <person name="Lebbe L."/>
            <person name="Willems A."/>
            <person name="Moreira F.M.S."/>
        </authorList>
    </citation>
    <scope>NUCLEOTIDE SEQUENCE [LARGE SCALE GENOMIC DNA]</scope>
    <source>
        <strain evidence="5 6">INPA54B</strain>
    </source>
</reference>
<evidence type="ECO:0000256" key="1">
    <source>
        <dbReference type="ARBA" id="ARBA00023015"/>
    </source>
</evidence>
<evidence type="ECO:0000313" key="6">
    <source>
        <dbReference type="Proteomes" id="UP000231194"/>
    </source>
</evidence>
<keyword evidence="3" id="KW-0804">Transcription</keyword>
<dbReference type="InterPro" id="IPR020449">
    <property type="entry name" value="Tscrpt_reg_AraC-type_HTH"/>
</dbReference>
<gene>
    <name evidence="5" type="ORF">CVM73_28160</name>
</gene>
<dbReference type="Gene3D" id="1.10.10.60">
    <property type="entry name" value="Homeodomain-like"/>
    <property type="match status" value="1"/>
</dbReference>
<keyword evidence="6" id="KW-1185">Reference proteome</keyword>
<dbReference type="RefSeq" id="WP_100235027.1">
    <property type="nucleotide sequence ID" value="NZ_PGVG01000029.1"/>
</dbReference>
<organism evidence="5 6">
    <name type="scientific">Bradyrhizobium forestalis</name>
    <dbReference type="NCBI Taxonomy" id="1419263"/>
    <lineage>
        <taxon>Bacteria</taxon>
        <taxon>Pseudomonadati</taxon>
        <taxon>Pseudomonadota</taxon>
        <taxon>Alphaproteobacteria</taxon>
        <taxon>Hyphomicrobiales</taxon>
        <taxon>Nitrobacteraceae</taxon>
        <taxon>Bradyrhizobium</taxon>
    </lineage>
</organism>
<evidence type="ECO:0000256" key="2">
    <source>
        <dbReference type="ARBA" id="ARBA00023125"/>
    </source>
</evidence>
<accession>A0A2M8R2K2</accession>
<dbReference type="SMART" id="SM00342">
    <property type="entry name" value="HTH_ARAC"/>
    <property type="match status" value="1"/>
</dbReference>
<dbReference type="OrthoDB" id="4601794at2"/>
<evidence type="ECO:0000256" key="3">
    <source>
        <dbReference type="ARBA" id="ARBA00023163"/>
    </source>
</evidence>
<dbReference type="GO" id="GO:0043565">
    <property type="term" value="F:sequence-specific DNA binding"/>
    <property type="evidence" value="ECO:0007669"/>
    <property type="project" value="InterPro"/>
</dbReference>
<dbReference type="PANTHER" id="PTHR46796:SF6">
    <property type="entry name" value="ARAC SUBFAMILY"/>
    <property type="match status" value="1"/>
</dbReference>
<dbReference type="PANTHER" id="PTHR46796">
    <property type="entry name" value="HTH-TYPE TRANSCRIPTIONAL ACTIVATOR RHAS-RELATED"/>
    <property type="match status" value="1"/>
</dbReference>
<sequence>MSEDFAPLLVSTAALPDRDRLPFWREVFGRKMVRLDIEPLSEAPFEADSTLRVLPGLRTMTWRMRPAARFLRTPELIADADDSVGLLLNLVGDLSLSHCGREASLGEKDAIAVLHGEPAAVCFRNAKAAVVVPRAGLAPLVANIEDAAMRVIPRESDALRLLTGYLKMVHEGLPLATPELRQRVAVHVLDLVAMAIGATRDGAAIAAERGVRAARLVAVKADIAARLDRRDLGLAAVAARQQVTPRYVQMLFESEGITFSQFVLEQRMTRAYQMLTSPRYAGWTISAIALAAGFGDLSHFNRSFRRRYGVTPSDARCAGHPPR</sequence>
<feature type="domain" description="HTH araC/xylS-type" evidence="4">
    <location>
        <begin position="217"/>
        <end position="318"/>
    </location>
</feature>
<proteinExistence type="predicted"/>
<dbReference type="Pfam" id="PF12833">
    <property type="entry name" value="HTH_18"/>
    <property type="match status" value="1"/>
</dbReference>
<keyword evidence="2" id="KW-0238">DNA-binding</keyword>
<dbReference type="GO" id="GO:0003700">
    <property type="term" value="F:DNA-binding transcription factor activity"/>
    <property type="evidence" value="ECO:0007669"/>
    <property type="project" value="InterPro"/>
</dbReference>
<keyword evidence="1" id="KW-0805">Transcription regulation</keyword>
<evidence type="ECO:0000313" key="5">
    <source>
        <dbReference type="EMBL" id="PJG52043.1"/>
    </source>
</evidence>